<keyword evidence="1" id="KW-0812">Transmembrane</keyword>
<accession>X1PSE9</accession>
<name>X1PSE9_9ZZZZ</name>
<evidence type="ECO:0000313" key="2">
    <source>
        <dbReference type="EMBL" id="GAI58763.1"/>
    </source>
</evidence>
<sequence>RNQPEYIRKIILWSVVVIIGFSLLIWWVKSFQQRIKSFKGEAFQKEFKIPSFNEKLKELPKLEIPEINEE</sequence>
<keyword evidence="1" id="KW-0472">Membrane</keyword>
<proteinExistence type="predicted"/>
<keyword evidence="1" id="KW-1133">Transmembrane helix</keyword>
<reference evidence="2" key="1">
    <citation type="journal article" date="2014" name="Front. Microbiol.">
        <title>High frequency of phylogenetically diverse reductive dehalogenase-homologous genes in deep subseafloor sedimentary metagenomes.</title>
        <authorList>
            <person name="Kawai M."/>
            <person name="Futagami T."/>
            <person name="Toyoda A."/>
            <person name="Takaki Y."/>
            <person name="Nishi S."/>
            <person name="Hori S."/>
            <person name="Arai W."/>
            <person name="Tsubouchi T."/>
            <person name="Morono Y."/>
            <person name="Uchiyama I."/>
            <person name="Ito T."/>
            <person name="Fujiyama A."/>
            <person name="Inagaki F."/>
            <person name="Takami H."/>
        </authorList>
    </citation>
    <scope>NUCLEOTIDE SEQUENCE</scope>
    <source>
        <strain evidence="2">Expedition CK06-06</strain>
    </source>
</reference>
<comment type="caution">
    <text evidence="2">The sequence shown here is derived from an EMBL/GenBank/DDBJ whole genome shotgun (WGS) entry which is preliminary data.</text>
</comment>
<gene>
    <name evidence="2" type="ORF">S06H3_53948</name>
</gene>
<feature type="non-terminal residue" evidence="2">
    <location>
        <position position="1"/>
    </location>
</feature>
<organism evidence="2">
    <name type="scientific">marine sediment metagenome</name>
    <dbReference type="NCBI Taxonomy" id="412755"/>
    <lineage>
        <taxon>unclassified sequences</taxon>
        <taxon>metagenomes</taxon>
        <taxon>ecological metagenomes</taxon>
    </lineage>
</organism>
<protein>
    <submittedName>
        <fullName evidence="2">Uncharacterized protein</fullName>
    </submittedName>
</protein>
<feature type="transmembrane region" description="Helical" evidence="1">
    <location>
        <begin position="6"/>
        <end position="28"/>
    </location>
</feature>
<dbReference type="AlphaFoldDB" id="X1PSE9"/>
<evidence type="ECO:0000256" key="1">
    <source>
        <dbReference type="SAM" id="Phobius"/>
    </source>
</evidence>
<dbReference type="EMBL" id="BARV01034450">
    <property type="protein sequence ID" value="GAI58763.1"/>
    <property type="molecule type" value="Genomic_DNA"/>
</dbReference>